<keyword evidence="2" id="KW-0732">Signal</keyword>
<evidence type="ECO:0000256" key="2">
    <source>
        <dbReference type="SAM" id="SignalP"/>
    </source>
</evidence>
<feature type="chain" id="PRO_5045790121" description="Outer membrane protein beta-barrel domain-containing protein" evidence="2">
    <location>
        <begin position="27"/>
        <end position="544"/>
    </location>
</feature>
<name>A0ABP8I5H8_9BACT</name>
<evidence type="ECO:0000313" key="4">
    <source>
        <dbReference type="Proteomes" id="UP001501153"/>
    </source>
</evidence>
<comment type="caution">
    <text evidence="3">The sequence shown here is derived from an EMBL/GenBank/DDBJ whole genome shotgun (WGS) entry which is preliminary data.</text>
</comment>
<accession>A0ABP8I5H8</accession>
<dbReference type="Proteomes" id="UP001501153">
    <property type="component" value="Unassembled WGS sequence"/>
</dbReference>
<reference evidence="4" key="1">
    <citation type="journal article" date="2019" name="Int. J. Syst. Evol. Microbiol.">
        <title>The Global Catalogue of Microorganisms (GCM) 10K type strain sequencing project: providing services to taxonomists for standard genome sequencing and annotation.</title>
        <authorList>
            <consortium name="The Broad Institute Genomics Platform"/>
            <consortium name="The Broad Institute Genome Sequencing Center for Infectious Disease"/>
            <person name="Wu L."/>
            <person name="Ma J."/>
        </authorList>
    </citation>
    <scope>NUCLEOTIDE SEQUENCE [LARGE SCALE GENOMIC DNA]</scope>
    <source>
        <strain evidence="4">JCM 17923</strain>
    </source>
</reference>
<evidence type="ECO:0000256" key="1">
    <source>
        <dbReference type="SAM" id="Coils"/>
    </source>
</evidence>
<evidence type="ECO:0008006" key="5">
    <source>
        <dbReference type="Google" id="ProtNLM"/>
    </source>
</evidence>
<dbReference type="EMBL" id="BAABGZ010000013">
    <property type="protein sequence ID" value="GAA4351766.1"/>
    <property type="molecule type" value="Genomic_DNA"/>
</dbReference>
<feature type="coiled-coil region" evidence="1">
    <location>
        <begin position="112"/>
        <end position="139"/>
    </location>
</feature>
<evidence type="ECO:0000313" key="3">
    <source>
        <dbReference type="EMBL" id="GAA4351766.1"/>
    </source>
</evidence>
<feature type="signal peptide" evidence="2">
    <location>
        <begin position="1"/>
        <end position="26"/>
    </location>
</feature>
<dbReference type="RefSeq" id="WP_345234530.1">
    <property type="nucleotide sequence ID" value="NZ_BAABGZ010000013.1"/>
</dbReference>
<keyword evidence="4" id="KW-1185">Reference proteome</keyword>
<gene>
    <name evidence="3" type="ORF">GCM10023185_10720</name>
</gene>
<keyword evidence="1" id="KW-0175">Coiled coil</keyword>
<organism evidence="3 4">
    <name type="scientific">Hymenobacter saemangeumensis</name>
    <dbReference type="NCBI Taxonomy" id="1084522"/>
    <lineage>
        <taxon>Bacteria</taxon>
        <taxon>Pseudomonadati</taxon>
        <taxon>Bacteroidota</taxon>
        <taxon>Cytophagia</taxon>
        <taxon>Cytophagales</taxon>
        <taxon>Hymenobacteraceae</taxon>
        <taxon>Hymenobacter</taxon>
    </lineage>
</organism>
<protein>
    <recommendedName>
        <fullName evidence="5">Outer membrane protein beta-barrel domain-containing protein</fullName>
    </recommendedName>
</protein>
<feature type="coiled-coil region" evidence="1">
    <location>
        <begin position="221"/>
        <end position="248"/>
    </location>
</feature>
<sequence length="544" mass="60543">MRYQNSLAKKIGLLAGSVLFNITAQAQGLELFSITQAEKGTANKSTLSPPRVSVIDNSAQVEQNYNLIRADTTALTRSTQLPLIIGQIQLNRTEYLAAATARNAAAKDSPEQKALQARINELEAANKKLLEDYTRKQKEELASRLVQDEVHSKLLARLHALYEEQLSKLRIDVSKNMVLQRQALDSHAENIKKLRQYQTEYWDKMPELVDIEAMYSSNKAYRAFDRELTTLEQKLKNANASYATFQKAGGNLAAYKLSPTDTTTAARKAYNHQLTTVQQATTDLTAKVDTVRAGLEAYNQKVDKWKGEFKAEQDKKIANENNLTALPALTSIKGSSLFIPAVSLIGSHRGGDINSPNMYSLKLFTALGGTDNANGVTSKRGTERLFISDASTFGFSADALISLKYAERKRPVMGVTLGIAYLDKLMTPDSLHSFTTGVTTARAGLEWYLIPDVLLLYGGVNSLTFLTNRNQITDYYTSTRPKDLYFFGNGGIRAILNVSKESRISFLFDLGFVFKDDNVRKFVPNDDFTITTIRATLAKNFMLR</sequence>
<proteinExistence type="predicted"/>